<dbReference type="EMBL" id="JBHLVF010000013">
    <property type="protein sequence ID" value="MFC0391879.1"/>
    <property type="molecule type" value="Genomic_DNA"/>
</dbReference>
<dbReference type="RefSeq" id="WP_204820242.1">
    <property type="nucleotide sequence ID" value="NZ_JANHOF010000007.1"/>
</dbReference>
<dbReference type="CDD" id="cd01949">
    <property type="entry name" value="GGDEF"/>
    <property type="match status" value="1"/>
</dbReference>
<dbReference type="SMART" id="SM00052">
    <property type="entry name" value="EAL"/>
    <property type="match status" value="1"/>
</dbReference>
<feature type="domain" description="GGDEF" evidence="3">
    <location>
        <begin position="85"/>
        <end position="218"/>
    </location>
</feature>
<evidence type="ECO:0000313" key="4">
    <source>
        <dbReference type="EMBL" id="MFC0391879.1"/>
    </source>
</evidence>
<sequence length="481" mass="54199">MAVPAYVFALLLVTIYLAAYLYWLSKERMLLAENEAFLQKEQRLLDRNEFMTHYDMLSGLPNRQYFEEKVSLELQRLKANGVEGRMLAVMFIDLDRFKYMNDSYGHATGDEIIRQVGIRLKESSDARMTVARLGGDEFAVLFTDINGRGEPFEWSEAILEAIEEPLLLASLELRLTGSIGITIAPDDGMTTMELMKNADIALYKAKALGRNKCWFYTKELKGALKRKLAIEQALRIALEQDEFILHYQPQYRACTKELVGAEALIRWQPRNGSLVSPADFIPLAEETGLIVPIGDWVLRTACSQAAEWLRQGFPPFQISVNVSPRQLVEADFADRVRTILRETGLPPQYLMLEITEGVAIREEMETLAKLLPLKQQGVQVAVDDFGTGYSSLSYLTAVQVDSLKIAQMFIKDIPGSGGQAAIVKAIVAMAGSLKLNVIAEGVETEEQYEFLRSQGCHWIQGYYFAKPIAAEEFEQLHGNRQ</sequence>
<feature type="transmembrane region" description="Helical" evidence="1">
    <location>
        <begin position="6"/>
        <end position="24"/>
    </location>
</feature>
<evidence type="ECO:0000259" key="2">
    <source>
        <dbReference type="PROSITE" id="PS50883"/>
    </source>
</evidence>
<evidence type="ECO:0000313" key="5">
    <source>
        <dbReference type="Proteomes" id="UP001589818"/>
    </source>
</evidence>
<dbReference type="SMART" id="SM00267">
    <property type="entry name" value="GGDEF"/>
    <property type="match status" value="1"/>
</dbReference>
<dbReference type="Gene3D" id="3.20.20.450">
    <property type="entry name" value="EAL domain"/>
    <property type="match status" value="1"/>
</dbReference>
<dbReference type="Pfam" id="PF00563">
    <property type="entry name" value="EAL"/>
    <property type="match status" value="1"/>
</dbReference>
<dbReference type="Gene3D" id="3.30.70.270">
    <property type="match status" value="1"/>
</dbReference>
<dbReference type="CDD" id="cd01948">
    <property type="entry name" value="EAL"/>
    <property type="match status" value="1"/>
</dbReference>
<keyword evidence="1" id="KW-0812">Transmembrane</keyword>
<dbReference type="PROSITE" id="PS50883">
    <property type="entry name" value="EAL"/>
    <property type="match status" value="1"/>
</dbReference>
<dbReference type="NCBIfam" id="TIGR00254">
    <property type="entry name" value="GGDEF"/>
    <property type="match status" value="1"/>
</dbReference>
<keyword evidence="1" id="KW-1133">Transmembrane helix</keyword>
<accession>A0ABV6J7L7</accession>
<dbReference type="InterPro" id="IPR052155">
    <property type="entry name" value="Biofilm_reg_signaling"/>
</dbReference>
<comment type="caution">
    <text evidence="4">The sequence shown here is derived from an EMBL/GenBank/DDBJ whole genome shotgun (WGS) entry which is preliminary data.</text>
</comment>
<dbReference type="InterPro" id="IPR035919">
    <property type="entry name" value="EAL_sf"/>
</dbReference>
<dbReference type="InterPro" id="IPR000160">
    <property type="entry name" value="GGDEF_dom"/>
</dbReference>
<dbReference type="SUPFAM" id="SSF55073">
    <property type="entry name" value="Nucleotide cyclase"/>
    <property type="match status" value="1"/>
</dbReference>
<keyword evidence="1" id="KW-0472">Membrane</keyword>
<proteinExistence type="predicted"/>
<gene>
    <name evidence="4" type="ORF">ACFFJ8_10960</name>
</gene>
<feature type="domain" description="EAL" evidence="2">
    <location>
        <begin position="227"/>
        <end position="481"/>
    </location>
</feature>
<protein>
    <submittedName>
        <fullName evidence="4">Bifunctional diguanylate cyclase/phosphodiesterase</fullName>
    </submittedName>
</protein>
<organism evidence="4 5">
    <name type="scientific">Paenibacillus mendelii</name>
    <dbReference type="NCBI Taxonomy" id="206163"/>
    <lineage>
        <taxon>Bacteria</taxon>
        <taxon>Bacillati</taxon>
        <taxon>Bacillota</taxon>
        <taxon>Bacilli</taxon>
        <taxon>Bacillales</taxon>
        <taxon>Paenibacillaceae</taxon>
        <taxon>Paenibacillus</taxon>
    </lineage>
</organism>
<evidence type="ECO:0000256" key="1">
    <source>
        <dbReference type="SAM" id="Phobius"/>
    </source>
</evidence>
<dbReference type="PROSITE" id="PS50887">
    <property type="entry name" value="GGDEF"/>
    <property type="match status" value="1"/>
</dbReference>
<dbReference type="InterPro" id="IPR029787">
    <property type="entry name" value="Nucleotide_cyclase"/>
</dbReference>
<evidence type="ECO:0000259" key="3">
    <source>
        <dbReference type="PROSITE" id="PS50887"/>
    </source>
</evidence>
<name>A0ABV6J7L7_9BACL</name>
<dbReference type="InterPro" id="IPR001633">
    <property type="entry name" value="EAL_dom"/>
</dbReference>
<dbReference type="Proteomes" id="UP001589818">
    <property type="component" value="Unassembled WGS sequence"/>
</dbReference>
<dbReference type="PANTHER" id="PTHR44757:SF2">
    <property type="entry name" value="BIOFILM ARCHITECTURE MAINTENANCE PROTEIN MBAA"/>
    <property type="match status" value="1"/>
</dbReference>
<dbReference type="Pfam" id="PF00990">
    <property type="entry name" value="GGDEF"/>
    <property type="match status" value="1"/>
</dbReference>
<dbReference type="InterPro" id="IPR043128">
    <property type="entry name" value="Rev_trsase/Diguanyl_cyclase"/>
</dbReference>
<dbReference type="PANTHER" id="PTHR44757">
    <property type="entry name" value="DIGUANYLATE CYCLASE DGCP"/>
    <property type="match status" value="1"/>
</dbReference>
<keyword evidence="5" id="KW-1185">Reference proteome</keyword>
<reference evidence="4 5" key="1">
    <citation type="submission" date="2024-09" db="EMBL/GenBank/DDBJ databases">
        <authorList>
            <person name="Sun Q."/>
            <person name="Mori K."/>
        </authorList>
    </citation>
    <scope>NUCLEOTIDE SEQUENCE [LARGE SCALE GENOMIC DNA]</scope>
    <source>
        <strain evidence="4 5">CCM 4839</strain>
    </source>
</reference>
<dbReference type="SUPFAM" id="SSF141868">
    <property type="entry name" value="EAL domain-like"/>
    <property type="match status" value="1"/>
</dbReference>